<dbReference type="RefSeq" id="XP_014474893.1">
    <property type="nucleotide sequence ID" value="XM_014619407.1"/>
</dbReference>
<organism evidence="3 4">
    <name type="scientific">Dinoponera quadriceps</name>
    <name type="common">South American ant</name>
    <dbReference type="NCBI Taxonomy" id="609295"/>
    <lineage>
        <taxon>Eukaryota</taxon>
        <taxon>Metazoa</taxon>
        <taxon>Ecdysozoa</taxon>
        <taxon>Arthropoda</taxon>
        <taxon>Hexapoda</taxon>
        <taxon>Insecta</taxon>
        <taxon>Pterygota</taxon>
        <taxon>Neoptera</taxon>
        <taxon>Endopterygota</taxon>
        <taxon>Hymenoptera</taxon>
        <taxon>Apocrita</taxon>
        <taxon>Aculeata</taxon>
        <taxon>Formicoidea</taxon>
        <taxon>Formicidae</taxon>
        <taxon>Ponerinae</taxon>
        <taxon>Ponerini</taxon>
        <taxon>Dinoponera</taxon>
    </lineage>
</organism>
<dbReference type="GO" id="GO:0003677">
    <property type="term" value="F:DNA binding"/>
    <property type="evidence" value="ECO:0007669"/>
    <property type="project" value="InterPro"/>
</dbReference>
<dbReference type="KEGG" id="dqu:106744536"/>
<dbReference type="OrthoDB" id="7697906at2759"/>
<evidence type="ECO:0000313" key="3">
    <source>
        <dbReference type="Proteomes" id="UP000515204"/>
    </source>
</evidence>
<keyword evidence="3" id="KW-1185">Reference proteome</keyword>
<protein>
    <submittedName>
        <fullName evidence="4">Uncharacterized protein LOC106744536</fullName>
    </submittedName>
</protein>
<reference evidence="4" key="1">
    <citation type="submission" date="2025-08" db="UniProtKB">
        <authorList>
            <consortium name="RefSeq"/>
        </authorList>
    </citation>
    <scope>IDENTIFICATION</scope>
</reference>
<name>A0A6P3X999_DINQU</name>
<gene>
    <name evidence="4" type="primary">LOC106744536</name>
</gene>
<proteinExistence type="predicted"/>
<comment type="subcellular location">
    <subcellularLocation>
        <location evidence="1">Nucleus</location>
    </subcellularLocation>
</comment>
<evidence type="ECO:0000259" key="2">
    <source>
        <dbReference type="Pfam" id="PF05225"/>
    </source>
</evidence>
<dbReference type="AlphaFoldDB" id="A0A6P3X999"/>
<feature type="domain" description="HTH psq-type" evidence="2">
    <location>
        <begin position="92"/>
        <end position="133"/>
    </location>
</feature>
<sequence>MASPGTVATVMLVFETIKSEPSASETANSETIDPKWHVYDSPASETLVFETVKSEPYVLETIDSRISALGTSASQTSACETRGKYLTFLKKNLMEALDAITHGMTLREASKTYRIPKTSLLRYCKKLIPDSMRRTSRTQCATNSTAIEKATSIEKQT</sequence>
<accession>A0A6P3X999</accession>
<dbReference type="InterPro" id="IPR007889">
    <property type="entry name" value="HTH_Psq"/>
</dbReference>
<dbReference type="GO" id="GO:0005634">
    <property type="term" value="C:nucleus"/>
    <property type="evidence" value="ECO:0007669"/>
    <property type="project" value="UniProtKB-SubCell"/>
</dbReference>
<dbReference type="Gene3D" id="1.10.10.60">
    <property type="entry name" value="Homeodomain-like"/>
    <property type="match status" value="1"/>
</dbReference>
<evidence type="ECO:0000256" key="1">
    <source>
        <dbReference type="ARBA" id="ARBA00004123"/>
    </source>
</evidence>
<dbReference type="SUPFAM" id="SSF46689">
    <property type="entry name" value="Homeodomain-like"/>
    <property type="match status" value="1"/>
</dbReference>
<dbReference type="Pfam" id="PF05225">
    <property type="entry name" value="HTH_psq"/>
    <property type="match status" value="1"/>
</dbReference>
<dbReference type="Proteomes" id="UP000515204">
    <property type="component" value="Unplaced"/>
</dbReference>
<dbReference type="InterPro" id="IPR009057">
    <property type="entry name" value="Homeodomain-like_sf"/>
</dbReference>
<evidence type="ECO:0000313" key="4">
    <source>
        <dbReference type="RefSeq" id="XP_014474893.1"/>
    </source>
</evidence>
<dbReference type="GeneID" id="106744536"/>